<accession>A0A176S0L2</accession>
<evidence type="ECO:0000313" key="10">
    <source>
        <dbReference type="EMBL" id="OAD21601.1"/>
    </source>
</evidence>
<organism evidence="10 11">
    <name type="scientific">Candidatus Thiomargarita nelsonii</name>
    <dbReference type="NCBI Taxonomy" id="1003181"/>
    <lineage>
        <taxon>Bacteria</taxon>
        <taxon>Pseudomonadati</taxon>
        <taxon>Pseudomonadota</taxon>
        <taxon>Gammaproteobacteria</taxon>
        <taxon>Thiotrichales</taxon>
        <taxon>Thiotrichaceae</taxon>
        <taxon>Thiomargarita</taxon>
    </lineage>
</organism>
<dbReference type="GO" id="GO:0004527">
    <property type="term" value="F:exonuclease activity"/>
    <property type="evidence" value="ECO:0007669"/>
    <property type="project" value="UniProtKB-KW"/>
</dbReference>
<evidence type="ECO:0000256" key="4">
    <source>
        <dbReference type="ARBA" id="ARBA00022801"/>
    </source>
</evidence>
<name>A0A176S0L2_9GAMM</name>
<keyword evidence="11" id="KW-1185">Reference proteome</keyword>
<dbReference type="EMBL" id="LUTY01001517">
    <property type="protein sequence ID" value="OAD21601.1"/>
    <property type="molecule type" value="Genomic_DNA"/>
</dbReference>
<evidence type="ECO:0000256" key="7">
    <source>
        <dbReference type="ARBA" id="ARBA00022840"/>
    </source>
</evidence>
<proteinExistence type="predicted"/>
<comment type="caution">
    <text evidence="10">The sequence shown here is derived from an EMBL/GenBank/DDBJ whole genome shotgun (WGS) entry which is preliminary data.</text>
</comment>
<evidence type="ECO:0000256" key="2">
    <source>
        <dbReference type="ARBA" id="ARBA00022741"/>
    </source>
</evidence>
<dbReference type="AlphaFoldDB" id="A0A176S0L2"/>
<dbReference type="PANTHER" id="PTHR30591:SF1">
    <property type="entry name" value="RECBCD ENZYME SUBUNIT RECC"/>
    <property type="match status" value="1"/>
</dbReference>
<keyword evidence="4" id="KW-0378">Hydrolase</keyword>
<keyword evidence="1" id="KW-0540">Nuclease</keyword>
<evidence type="ECO:0000256" key="8">
    <source>
        <dbReference type="ARBA" id="ARBA00023125"/>
    </source>
</evidence>
<keyword evidence="6" id="KW-0269">Exonuclease</keyword>
<keyword evidence="5" id="KW-0347">Helicase</keyword>
<keyword evidence="2" id="KW-0547">Nucleotide-binding</keyword>
<keyword evidence="7" id="KW-0067">ATP-binding</keyword>
<dbReference type="Proteomes" id="UP000076962">
    <property type="component" value="Unassembled WGS sequence"/>
</dbReference>
<evidence type="ECO:0000256" key="6">
    <source>
        <dbReference type="ARBA" id="ARBA00022839"/>
    </source>
</evidence>
<gene>
    <name evidence="10" type="ORF">THIOM_002626</name>
</gene>
<dbReference type="PATRIC" id="fig|1003181.4.peg.3598"/>
<evidence type="ECO:0000256" key="1">
    <source>
        <dbReference type="ARBA" id="ARBA00022722"/>
    </source>
</evidence>
<keyword evidence="3" id="KW-0227">DNA damage</keyword>
<dbReference type="Gene3D" id="1.10.486.10">
    <property type="entry name" value="PCRA, domain 4"/>
    <property type="match status" value="1"/>
</dbReference>
<dbReference type="GO" id="GO:0004386">
    <property type="term" value="F:helicase activity"/>
    <property type="evidence" value="ECO:0007669"/>
    <property type="project" value="UniProtKB-KW"/>
</dbReference>
<keyword evidence="8" id="KW-0238">DNA-binding</keyword>
<dbReference type="GO" id="GO:0006281">
    <property type="term" value="P:DNA repair"/>
    <property type="evidence" value="ECO:0007669"/>
    <property type="project" value="UniProtKB-KW"/>
</dbReference>
<feature type="non-terminal residue" evidence="10">
    <location>
        <position position="255"/>
    </location>
</feature>
<dbReference type="InterPro" id="IPR027417">
    <property type="entry name" value="P-loop_NTPase"/>
</dbReference>
<evidence type="ECO:0000256" key="9">
    <source>
        <dbReference type="ARBA" id="ARBA00023204"/>
    </source>
</evidence>
<dbReference type="PANTHER" id="PTHR30591">
    <property type="entry name" value="RECBCD ENZYME SUBUNIT RECC"/>
    <property type="match status" value="1"/>
</dbReference>
<protein>
    <submittedName>
        <fullName evidence="10">Exodeoxyribonuclease V, gamma subunit</fullName>
    </submittedName>
</protein>
<evidence type="ECO:0000256" key="5">
    <source>
        <dbReference type="ARBA" id="ARBA00022806"/>
    </source>
</evidence>
<dbReference type="GO" id="GO:0003677">
    <property type="term" value="F:DNA binding"/>
    <property type="evidence" value="ECO:0007669"/>
    <property type="project" value="UniProtKB-KW"/>
</dbReference>
<sequence length="255" mass="29147">APFIEAVFDTIPDETKRIPFSIADRSLRGKSALIDTFFSILELSKCRFSVSEVLAVLEDEAVQRRFGLNEQDLDLILHWIDKTGIRWGMDKSDRERQNLPAFEENTWRAGLNRLLLGYALPKSSQSFLFQGILPFDEIEGSDTLVLGKFITFIENLFNCVQSLDMSQSLTDWATFLMGVLEGFFSPDENSEAEAQEIRRVLNSLVENSNRAEFKEQVSREVMLAYLGHYLENEPLPSNFLTGYMSFCAMLPMRSI</sequence>
<reference evidence="10 11" key="1">
    <citation type="submission" date="2016-05" db="EMBL/GenBank/DDBJ databases">
        <title>Single-cell genome of chain-forming Candidatus Thiomargarita nelsonii and comparison to other large sulfur-oxidizing bacteria.</title>
        <authorList>
            <person name="Winkel M."/>
            <person name="Salman V."/>
            <person name="Woyke T."/>
            <person name="Schulz-Vogt H."/>
            <person name="Richter M."/>
            <person name="Flood B."/>
            <person name="Bailey J."/>
            <person name="Amann R."/>
            <person name="Mussmann M."/>
        </authorList>
    </citation>
    <scope>NUCLEOTIDE SEQUENCE [LARGE SCALE GENOMIC DNA]</scope>
    <source>
        <strain evidence="10 11">THI036</strain>
    </source>
</reference>
<keyword evidence="9" id="KW-0234">DNA repair</keyword>
<feature type="non-terminal residue" evidence="10">
    <location>
        <position position="1"/>
    </location>
</feature>
<dbReference type="SUPFAM" id="SSF52540">
    <property type="entry name" value="P-loop containing nucleoside triphosphate hydrolases"/>
    <property type="match status" value="1"/>
</dbReference>
<evidence type="ECO:0000313" key="11">
    <source>
        <dbReference type="Proteomes" id="UP000076962"/>
    </source>
</evidence>
<dbReference type="GO" id="GO:0005524">
    <property type="term" value="F:ATP binding"/>
    <property type="evidence" value="ECO:0007669"/>
    <property type="project" value="UniProtKB-KW"/>
</dbReference>
<dbReference type="GO" id="GO:0006310">
    <property type="term" value="P:DNA recombination"/>
    <property type="evidence" value="ECO:0007669"/>
    <property type="project" value="TreeGrafter"/>
</dbReference>
<evidence type="ECO:0000256" key="3">
    <source>
        <dbReference type="ARBA" id="ARBA00022763"/>
    </source>
</evidence>